<evidence type="ECO:0000256" key="4">
    <source>
        <dbReference type="SAM" id="MobiDB-lite"/>
    </source>
</evidence>
<dbReference type="Gene3D" id="3.30.190.20">
    <property type="match status" value="1"/>
</dbReference>
<evidence type="ECO:0000256" key="1">
    <source>
        <dbReference type="ARBA" id="ARBA00010531"/>
    </source>
</evidence>
<comment type="similarity">
    <text evidence="1">Belongs to the universal ribosomal protein uL1 family.</text>
</comment>
<dbReference type="InterPro" id="IPR016095">
    <property type="entry name" value="Ribosomal_uL1_3-a/b-sand"/>
</dbReference>
<dbReference type="EMBL" id="GEZM01056990">
    <property type="protein sequence ID" value="JAV72522.1"/>
    <property type="molecule type" value="Transcribed_RNA"/>
</dbReference>
<dbReference type="CDD" id="cd00403">
    <property type="entry name" value="Ribosomal_L1"/>
    <property type="match status" value="1"/>
</dbReference>
<feature type="region of interest" description="Disordered" evidence="4">
    <location>
        <begin position="325"/>
        <end position="344"/>
    </location>
</feature>
<keyword evidence="2" id="KW-0689">Ribosomal protein</keyword>
<dbReference type="GO" id="GO:1990904">
    <property type="term" value="C:ribonucleoprotein complex"/>
    <property type="evidence" value="ECO:0007669"/>
    <property type="project" value="UniProtKB-KW"/>
</dbReference>
<evidence type="ECO:0000256" key="2">
    <source>
        <dbReference type="ARBA" id="ARBA00022980"/>
    </source>
</evidence>
<name>A0A1Y1LFT1_PHOPY</name>
<evidence type="ECO:0008006" key="6">
    <source>
        <dbReference type="Google" id="ProtNLM"/>
    </source>
</evidence>
<dbReference type="Pfam" id="PF00687">
    <property type="entry name" value="Ribosomal_L1"/>
    <property type="match status" value="1"/>
</dbReference>
<keyword evidence="3" id="KW-0687">Ribonucleoprotein</keyword>
<dbReference type="SUPFAM" id="SSF56808">
    <property type="entry name" value="Ribosomal protein L1"/>
    <property type="match status" value="1"/>
</dbReference>
<proteinExistence type="inferred from homology"/>
<dbReference type="AlphaFoldDB" id="A0A1Y1LFT1"/>
<accession>A0A1Y1LFT1</accession>
<dbReference type="GO" id="GO:0005840">
    <property type="term" value="C:ribosome"/>
    <property type="evidence" value="ECO:0007669"/>
    <property type="project" value="UniProtKB-KW"/>
</dbReference>
<dbReference type="Gene3D" id="3.40.50.790">
    <property type="match status" value="1"/>
</dbReference>
<reference evidence="5" key="1">
    <citation type="journal article" date="2016" name="Sci. Rep.">
        <title>Molecular characterization of firefly nuptial gifts: a multi-omics approach sheds light on postcopulatory sexual selection.</title>
        <authorList>
            <person name="Al-Wathiqui N."/>
            <person name="Fallon T.R."/>
            <person name="South A."/>
            <person name="Weng J.K."/>
            <person name="Lewis S.M."/>
        </authorList>
    </citation>
    <scope>NUCLEOTIDE SEQUENCE</scope>
</reference>
<dbReference type="InterPro" id="IPR028364">
    <property type="entry name" value="Ribosomal_uL1/biogenesis"/>
</dbReference>
<organism evidence="5">
    <name type="scientific">Photinus pyralis</name>
    <name type="common">Common eastern firefly</name>
    <name type="synonym">Lampyris pyralis</name>
    <dbReference type="NCBI Taxonomy" id="7054"/>
    <lineage>
        <taxon>Eukaryota</taxon>
        <taxon>Metazoa</taxon>
        <taxon>Ecdysozoa</taxon>
        <taxon>Arthropoda</taxon>
        <taxon>Hexapoda</taxon>
        <taxon>Insecta</taxon>
        <taxon>Pterygota</taxon>
        <taxon>Neoptera</taxon>
        <taxon>Endopterygota</taxon>
        <taxon>Coleoptera</taxon>
        <taxon>Polyphaga</taxon>
        <taxon>Elateriformia</taxon>
        <taxon>Elateroidea</taxon>
        <taxon>Lampyridae</taxon>
        <taxon>Lampyrinae</taxon>
        <taxon>Photinus</taxon>
    </lineage>
</organism>
<feature type="compositionally biased region" description="Acidic residues" evidence="4">
    <location>
        <begin position="329"/>
        <end position="338"/>
    </location>
</feature>
<evidence type="ECO:0000256" key="3">
    <source>
        <dbReference type="ARBA" id="ARBA00023274"/>
    </source>
</evidence>
<dbReference type="PANTHER" id="PTHR36427:SF3">
    <property type="entry name" value="LARGE RIBOSOMAL SUBUNIT PROTEIN UL1M"/>
    <property type="match status" value="1"/>
</dbReference>
<protein>
    <recommendedName>
        <fullName evidence="6">39S ribosomal protein L1, mitochondrial</fullName>
    </recommendedName>
</protein>
<sequence>MLLNRCQYLLPFLTESTLPYKPLVTVRYAARKGTRERREKKKVKVVKEKVAFIPHNQRDKEKLLKNRPKLKFDDSAKPTPIDNVYIMRKYKMITYPFVEALQCHRETHHPDMYNKPNADVQIKIELNMVAERKTRLLDNFTRMAPMPHKINHGEERSILAFVKEAELQEAARKAGASLAGGVELIKEIQSGSLSLQNFHFIVAHPSILPELVSIRGLLKKKFPNPKNGTLNANLHDSVTKFMNGITYSAIKDEYEKDFGLIETVIGTLGMDDAHLEENFASLLLDVYEMKPKRSGTFISRCLMMSPPSREKFKVDHSVYLPVEQVEVAQPEEEEEEPVAEAAAS</sequence>
<dbReference type="InterPro" id="IPR023674">
    <property type="entry name" value="Ribosomal_uL1-like"/>
</dbReference>
<evidence type="ECO:0000313" key="5">
    <source>
        <dbReference type="EMBL" id="JAV72522.1"/>
    </source>
</evidence>
<dbReference type="PANTHER" id="PTHR36427">
    <property type="entry name" value="54S RIBOSOMAL PROTEIN L1, MITOCHONDRIAL"/>
    <property type="match status" value="1"/>
</dbReference>